<feature type="compositionally biased region" description="Basic residues" evidence="1">
    <location>
        <begin position="302"/>
        <end position="314"/>
    </location>
</feature>
<comment type="caution">
    <text evidence="2">The sequence shown here is derived from an EMBL/GenBank/DDBJ whole genome shotgun (WGS) entry which is preliminary data.</text>
</comment>
<evidence type="ECO:0000313" key="2">
    <source>
        <dbReference type="EMBL" id="MPM24064.1"/>
    </source>
</evidence>
<gene>
    <name evidence="2" type="ORF">SDC9_70545</name>
</gene>
<name>A0A644YD47_9ZZZZ</name>
<sequence length="339" mass="37585">MFPAIFGYVVENPETQRRRAHTPAADQYVGMLLPYPADHFGIGPILIVLPGVAERKFEIGDDDRILRRMAQKRLNQPVLRIGAVGFIVDDPFVVGEEMGPPAPRRRGAVLSERDRRNVGKAETEHRIASVAVFLAGLGRPLPERVFAGGQRPAGGKPAAFVKIVAQPVDREMKPFRQADPLFAAEADDLLIGFFDFPRHLRIVQLHGDAERQARERLGKAITGQRPFAVRPHIDVPALGAARHLIALPGPVAHGQPVLADRAVHRQLSGVIVNAVGQLRPDFHAGGLSFPGRQDAGESRQQHPQHHTQSGHRRPLLPYNFRHANRKTQFSKNKIRYCPM</sequence>
<dbReference type="EMBL" id="VSSQ01004179">
    <property type="protein sequence ID" value="MPM24064.1"/>
    <property type="molecule type" value="Genomic_DNA"/>
</dbReference>
<feature type="region of interest" description="Disordered" evidence="1">
    <location>
        <begin position="283"/>
        <end position="315"/>
    </location>
</feature>
<accession>A0A644YD47</accession>
<protein>
    <submittedName>
        <fullName evidence="2">Uncharacterized protein</fullName>
    </submittedName>
</protein>
<evidence type="ECO:0000256" key="1">
    <source>
        <dbReference type="SAM" id="MobiDB-lite"/>
    </source>
</evidence>
<dbReference type="AlphaFoldDB" id="A0A644YD47"/>
<proteinExistence type="predicted"/>
<organism evidence="2">
    <name type="scientific">bioreactor metagenome</name>
    <dbReference type="NCBI Taxonomy" id="1076179"/>
    <lineage>
        <taxon>unclassified sequences</taxon>
        <taxon>metagenomes</taxon>
        <taxon>ecological metagenomes</taxon>
    </lineage>
</organism>
<reference evidence="2" key="1">
    <citation type="submission" date="2019-08" db="EMBL/GenBank/DDBJ databases">
        <authorList>
            <person name="Kucharzyk K."/>
            <person name="Murdoch R.W."/>
            <person name="Higgins S."/>
            <person name="Loffler F."/>
        </authorList>
    </citation>
    <scope>NUCLEOTIDE SEQUENCE</scope>
</reference>